<gene>
    <name evidence="2" type="ORF">HINF_LOCUS16219</name>
    <name evidence="3" type="ORF">HINF_LOCUS32791</name>
    <name evidence="1" type="ORF">HINF_LOCUS46969</name>
</gene>
<dbReference type="AlphaFoldDB" id="A0AA86QH78"/>
<name>A0AA86QH78_9EUKA</name>
<dbReference type="Proteomes" id="UP001642409">
    <property type="component" value="Unassembled WGS sequence"/>
</dbReference>
<organism evidence="1">
    <name type="scientific">Hexamita inflata</name>
    <dbReference type="NCBI Taxonomy" id="28002"/>
    <lineage>
        <taxon>Eukaryota</taxon>
        <taxon>Metamonada</taxon>
        <taxon>Diplomonadida</taxon>
        <taxon>Hexamitidae</taxon>
        <taxon>Hexamitinae</taxon>
        <taxon>Hexamita</taxon>
    </lineage>
</organism>
<evidence type="ECO:0000313" key="2">
    <source>
        <dbReference type="EMBL" id="CAL5999434.1"/>
    </source>
</evidence>
<evidence type="ECO:0000313" key="1">
    <source>
        <dbReference type="EMBL" id="CAI9959324.1"/>
    </source>
</evidence>
<reference evidence="1" key="1">
    <citation type="submission" date="2023-06" db="EMBL/GenBank/DDBJ databases">
        <authorList>
            <person name="Kurt Z."/>
        </authorList>
    </citation>
    <scope>NUCLEOTIDE SEQUENCE</scope>
</reference>
<reference evidence="2 4" key="2">
    <citation type="submission" date="2024-07" db="EMBL/GenBank/DDBJ databases">
        <authorList>
            <person name="Akdeniz Z."/>
        </authorList>
    </citation>
    <scope>NUCLEOTIDE SEQUENCE [LARGE SCALE GENOMIC DNA]</scope>
</reference>
<proteinExistence type="predicted"/>
<evidence type="ECO:0000313" key="4">
    <source>
        <dbReference type="Proteomes" id="UP001642409"/>
    </source>
</evidence>
<protein>
    <submittedName>
        <fullName evidence="2">Hypothetical_protein</fullName>
    </submittedName>
</protein>
<dbReference type="EMBL" id="CAXDID020000039">
    <property type="protein sequence ID" value="CAL5999434.1"/>
    <property type="molecule type" value="Genomic_DNA"/>
</dbReference>
<sequence length="175" mass="20995">MEYQKQFILQQRTKEDIKAVKPKEITNPPLAINPEIRNLQKQLNYKSYFNYYKLQRKQNNLITNHQNKLNQNNMTLSFLVVIRQHYNGAVVSICAMSISIFQITLTFSTTLSYCLPCTSRPMIFSRDPRICTLASFLWDHLQNVYSWKYRAFRLILIIRVRRWKNQKQQQSQKLN</sequence>
<evidence type="ECO:0000313" key="3">
    <source>
        <dbReference type="EMBL" id="CAL6029914.1"/>
    </source>
</evidence>
<dbReference type="EMBL" id="CAXDID020000112">
    <property type="protein sequence ID" value="CAL6029914.1"/>
    <property type="molecule type" value="Genomic_DNA"/>
</dbReference>
<accession>A0AA86QH78</accession>
<dbReference type="EMBL" id="CATOUU010000916">
    <property type="protein sequence ID" value="CAI9959324.1"/>
    <property type="molecule type" value="Genomic_DNA"/>
</dbReference>
<keyword evidence="4" id="KW-1185">Reference proteome</keyword>
<comment type="caution">
    <text evidence="1">The sequence shown here is derived from an EMBL/GenBank/DDBJ whole genome shotgun (WGS) entry which is preliminary data.</text>
</comment>